<dbReference type="AlphaFoldDB" id="A0A5C7JA66"/>
<comment type="caution">
    <text evidence="1">The sequence shown here is derived from an EMBL/GenBank/DDBJ whole genome shotgun (WGS) entry which is preliminary data.</text>
</comment>
<protein>
    <submittedName>
        <fullName evidence="1">Uncharacterized protein</fullName>
    </submittedName>
</protein>
<dbReference type="EMBL" id="SSDS01000046">
    <property type="protein sequence ID" value="TXG77416.1"/>
    <property type="molecule type" value="Genomic_DNA"/>
</dbReference>
<sequence length="63" mass="7018">MNSKELLEAIHILIKARDTNGVDVQTVIDFLVKRLEELNPVTLEASPLYDHDGSFAMLMASFG</sequence>
<proteinExistence type="predicted"/>
<organism evidence="1 2">
    <name type="scientific">Candidatus Dojkabacteria bacterium</name>
    <dbReference type="NCBI Taxonomy" id="2099670"/>
    <lineage>
        <taxon>Bacteria</taxon>
        <taxon>Candidatus Dojkabacteria</taxon>
    </lineage>
</organism>
<evidence type="ECO:0000313" key="1">
    <source>
        <dbReference type="EMBL" id="TXG77416.1"/>
    </source>
</evidence>
<dbReference type="Proteomes" id="UP000321026">
    <property type="component" value="Unassembled WGS sequence"/>
</dbReference>
<reference evidence="1 2" key="1">
    <citation type="submission" date="2018-09" db="EMBL/GenBank/DDBJ databases">
        <title>Metagenome Assembled Genomes from an Advanced Water Purification Facility.</title>
        <authorList>
            <person name="Stamps B.W."/>
            <person name="Spear J.R."/>
        </authorList>
    </citation>
    <scope>NUCLEOTIDE SEQUENCE [LARGE SCALE GENOMIC DNA]</scope>
    <source>
        <strain evidence="1">Bin_63_2</strain>
    </source>
</reference>
<evidence type="ECO:0000313" key="2">
    <source>
        <dbReference type="Proteomes" id="UP000321026"/>
    </source>
</evidence>
<name>A0A5C7JA66_9BACT</name>
<accession>A0A5C7JA66</accession>
<gene>
    <name evidence="1" type="ORF">E6Q11_02795</name>
</gene>